<reference evidence="2" key="1">
    <citation type="submission" date="2020-04" db="EMBL/GenBank/DDBJ databases">
        <title>Deep metagenomics examines the oral microbiome during advanced dental caries in children, revealing novel taxa and co-occurrences with host molecules.</title>
        <authorList>
            <person name="Baker J.L."/>
            <person name="Morton J.T."/>
            <person name="Dinis M."/>
            <person name="Alvarez R."/>
            <person name="Tran N.C."/>
            <person name="Knight R."/>
            <person name="Edlund A."/>
        </authorList>
    </citation>
    <scope>NUCLEOTIDE SEQUENCE</scope>
    <source>
        <strain evidence="2">JCVI_32_bin.14</strain>
    </source>
</reference>
<name>A0A930FQS4_9FIRM</name>
<keyword evidence="1" id="KW-0472">Membrane</keyword>
<dbReference type="EMBL" id="JABZMK010000008">
    <property type="protein sequence ID" value="MBF1129017.1"/>
    <property type="molecule type" value="Genomic_DNA"/>
</dbReference>
<sequence length="178" mass="19878">MGMEIALIPAAMFIVGIGMMIYMKKKRDSLAPGYVQQEMKRFVKEMVPQLSEEEFHVIDCPWNAEHHFVIAYTDESIFFIPALPNPMTMKIMKYSGERGAGLGSLVSHTILGSDSADGVEMVPASAVSGVEIDEGARKVRIAVGDEVKKYHFKEKDCFGGDHAEALRDFFRFLRGIRA</sequence>
<gene>
    <name evidence="2" type="ORF">HXL70_03115</name>
</gene>
<keyword evidence="1" id="KW-0812">Transmembrane</keyword>
<dbReference type="Proteomes" id="UP000757890">
    <property type="component" value="Unassembled WGS sequence"/>
</dbReference>
<protein>
    <submittedName>
        <fullName evidence="2">Uncharacterized protein</fullName>
    </submittedName>
</protein>
<evidence type="ECO:0000256" key="1">
    <source>
        <dbReference type="SAM" id="Phobius"/>
    </source>
</evidence>
<keyword evidence="1" id="KW-1133">Transmembrane helix</keyword>
<comment type="caution">
    <text evidence="2">The sequence shown here is derived from an EMBL/GenBank/DDBJ whole genome shotgun (WGS) entry which is preliminary data.</text>
</comment>
<evidence type="ECO:0000313" key="3">
    <source>
        <dbReference type="Proteomes" id="UP000757890"/>
    </source>
</evidence>
<feature type="transmembrane region" description="Helical" evidence="1">
    <location>
        <begin position="6"/>
        <end position="23"/>
    </location>
</feature>
<organism evidence="2 3">
    <name type="scientific">Dialister invisus</name>
    <dbReference type="NCBI Taxonomy" id="218538"/>
    <lineage>
        <taxon>Bacteria</taxon>
        <taxon>Bacillati</taxon>
        <taxon>Bacillota</taxon>
        <taxon>Negativicutes</taxon>
        <taxon>Veillonellales</taxon>
        <taxon>Veillonellaceae</taxon>
        <taxon>Dialister</taxon>
    </lineage>
</organism>
<accession>A0A930FQS4</accession>
<evidence type="ECO:0000313" key="2">
    <source>
        <dbReference type="EMBL" id="MBF1129017.1"/>
    </source>
</evidence>
<dbReference type="AlphaFoldDB" id="A0A930FQS4"/>
<proteinExistence type="predicted"/>